<evidence type="ECO:0000313" key="2">
    <source>
        <dbReference type="Proteomes" id="UP000828941"/>
    </source>
</evidence>
<proteinExistence type="predicted"/>
<organism evidence="1 2">
    <name type="scientific">Bauhinia variegata</name>
    <name type="common">Purple orchid tree</name>
    <name type="synonym">Phanera variegata</name>
    <dbReference type="NCBI Taxonomy" id="167791"/>
    <lineage>
        <taxon>Eukaryota</taxon>
        <taxon>Viridiplantae</taxon>
        <taxon>Streptophyta</taxon>
        <taxon>Embryophyta</taxon>
        <taxon>Tracheophyta</taxon>
        <taxon>Spermatophyta</taxon>
        <taxon>Magnoliopsida</taxon>
        <taxon>eudicotyledons</taxon>
        <taxon>Gunneridae</taxon>
        <taxon>Pentapetalae</taxon>
        <taxon>rosids</taxon>
        <taxon>fabids</taxon>
        <taxon>Fabales</taxon>
        <taxon>Fabaceae</taxon>
        <taxon>Cercidoideae</taxon>
        <taxon>Cercideae</taxon>
        <taxon>Bauhiniinae</taxon>
        <taxon>Bauhinia</taxon>
    </lineage>
</organism>
<sequence>MAAYSLSPILPSVNKARPSSTTTISPSSFPISKRNSLTFLHRKANNYHVSRSVACSSKDEKETKSNVGFFQRRNILLGLGGIFTAATGLTSNNLLALATGTAEETHFPIVLSSTKSIIVKRPKKSRSKEEKEQEDEVLVIEGIEFDNGLPVKFDVHINDEHDNPGKPDKAEFAASFVSLPHGRKGRETKTKLKVGIGELLEDLHADRDENVLVTLVPKIGKVAIGDVKIEFTKF</sequence>
<reference evidence="1 2" key="1">
    <citation type="journal article" date="2022" name="DNA Res.">
        <title>Chromosomal-level genome assembly of the orchid tree Bauhinia variegata (Leguminosae; Cercidoideae) supports the allotetraploid origin hypothesis of Bauhinia.</title>
        <authorList>
            <person name="Zhong Y."/>
            <person name="Chen Y."/>
            <person name="Zheng D."/>
            <person name="Pang J."/>
            <person name="Liu Y."/>
            <person name="Luo S."/>
            <person name="Meng S."/>
            <person name="Qian L."/>
            <person name="Wei D."/>
            <person name="Dai S."/>
            <person name="Zhou R."/>
        </authorList>
    </citation>
    <scope>NUCLEOTIDE SEQUENCE [LARGE SCALE GENOMIC DNA]</scope>
    <source>
        <strain evidence="1">BV-YZ2020</strain>
    </source>
</reference>
<dbReference type="EMBL" id="CM039438">
    <property type="protein sequence ID" value="KAI4299337.1"/>
    <property type="molecule type" value="Genomic_DNA"/>
</dbReference>
<evidence type="ECO:0000313" key="1">
    <source>
        <dbReference type="EMBL" id="KAI4299337.1"/>
    </source>
</evidence>
<protein>
    <submittedName>
        <fullName evidence="1">Uncharacterized protein</fullName>
    </submittedName>
</protein>
<comment type="caution">
    <text evidence="1">The sequence shown here is derived from an EMBL/GenBank/DDBJ whole genome shotgun (WGS) entry which is preliminary data.</text>
</comment>
<name>A0ACB9KPZ8_BAUVA</name>
<gene>
    <name evidence="1" type="ORF">L6164_032806</name>
</gene>
<dbReference type="Proteomes" id="UP000828941">
    <property type="component" value="Chromosome 13"/>
</dbReference>
<accession>A0ACB9KPZ8</accession>
<keyword evidence="2" id="KW-1185">Reference proteome</keyword>